<keyword evidence="1" id="KW-0732">Signal</keyword>
<accession>A0A165GEJ8</accession>
<evidence type="ECO:0008006" key="4">
    <source>
        <dbReference type="Google" id="ProtNLM"/>
    </source>
</evidence>
<protein>
    <recommendedName>
        <fullName evidence="4">Secreted protein</fullName>
    </recommendedName>
</protein>
<gene>
    <name evidence="2" type="ORF">CALCODRAFT_495440</name>
</gene>
<dbReference type="AlphaFoldDB" id="A0A165GEJ8"/>
<sequence length="117" mass="12620">MLSACVLALLGTGHAIVGGSCLVEHRTAPRHCSRTDSSSDRPRLCSLIDGAFHAVRPAPPRHASSHALVLGPSAAPERSPPSRANRRNNLDFLTAISTDRTRTRTHSLFIYHSYAVV</sequence>
<reference evidence="2 3" key="1">
    <citation type="journal article" date="2016" name="Mol. Biol. Evol.">
        <title>Comparative Genomics of Early-Diverging Mushroom-Forming Fungi Provides Insights into the Origins of Lignocellulose Decay Capabilities.</title>
        <authorList>
            <person name="Nagy L.G."/>
            <person name="Riley R."/>
            <person name="Tritt A."/>
            <person name="Adam C."/>
            <person name="Daum C."/>
            <person name="Floudas D."/>
            <person name="Sun H."/>
            <person name="Yadav J.S."/>
            <person name="Pangilinan J."/>
            <person name="Larsson K.H."/>
            <person name="Matsuura K."/>
            <person name="Barry K."/>
            <person name="Labutti K."/>
            <person name="Kuo R."/>
            <person name="Ohm R.A."/>
            <person name="Bhattacharya S.S."/>
            <person name="Shirouzu T."/>
            <person name="Yoshinaga Y."/>
            <person name="Martin F.M."/>
            <person name="Grigoriev I.V."/>
            <person name="Hibbett D.S."/>
        </authorList>
    </citation>
    <scope>NUCLEOTIDE SEQUENCE [LARGE SCALE GENOMIC DNA]</scope>
    <source>
        <strain evidence="2 3">HHB12733</strain>
    </source>
</reference>
<proteinExistence type="predicted"/>
<evidence type="ECO:0000313" key="3">
    <source>
        <dbReference type="Proteomes" id="UP000076842"/>
    </source>
</evidence>
<organism evidence="2 3">
    <name type="scientific">Calocera cornea HHB12733</name>
    <dbReference type="NCBI Taxonomy" id="1353952"/>
    <lineage>
        <taxon>Eukaryota</taxon>
        <taxon>Fungi</taxon>
        <taxon>Dikarya</taxon>
        <taxon>Basidiomycota</taxon>
        <taxon>Agaricomycotina</taxon>
        <taxon>Dacrymycetes</taxon>
        <taxon>Dacrymycetales</taxon>
        <taxon>Dacrymycetaceae</taxon>
        <taxon>Calocera</taxon>
    </lineage>
</organism>
<keyword evidence="3" id="KW-1185">Reference proteome</keyword>
<dbReference type="Proteomes" id="UP000076842">
    <property type="component" value="Unassembled WGS sequence"/>
</dbReference>
<evidence type="ECO:0000313" key="2">
    <source>
        <dbReference type="EMBL" id="KZT57971.1"/>
    </source>
</evidence>
<name>A0A165GEJ8_9BASI</name>
<feature type="signal peptide" evidence="1">
    <location>
        <begin position="1"/>
        <end position="15"/>
    </location>
</feature>
<dbReference type="InParanoid" id="A0A165GEJ8"/>
<dbReference type="EMBL" id="KV423956">
    <property type="protein sequence ID" value="KZT57971.1"/>
    <property type="molecule type" value="Genomic_DNA"/>
</dbReference>
<feature type="chain" id="PRO_5012227089" description="Secreted protein" evidence="1">
    <location>
        <begin position="16"/>
        <end position="117"/>
    </location>
</feature>
<evidence type="ECO:0000256" key="1">
    <source>
        <dbReference type="SAM" id="SignalP"/>
    </source>
</evidence>